<sequence>MTALNAVNRRVAAVAALAASAALTLTGCSAGQISQTADQVAAVNGNSADVEKIALRNVHIVFPGNGYSNVKGEKALVALSIINMSESVTDELTSVDTDLGPVKITPPAGESTFVLKPQQNVVTATAPAGATATDSHAGDSHGESSTPTTPPKQQSDVPAASPALIEITGLTKDITPGLTYKLRFNFKNNGTVVVDVPVDAATAERKVTDKSGPAEAGHGGGGH</sequence>
<evidence type="ECO:0000256" key="1">
    <source>
        <dbReference type="SAM" id="MobiDB-lite"/>
    </source>
</evidence>
<dbReference type="RefSeq" id="WP_307869445.1">
    <property type="nucleotide sequence ID" value="NZ_JAGGMR010000001.1"/>
</dbReference>
<feature type="region of interest" description="Disordered" evidence="1">
    <location>
        <begin position="127"/>
        <end position="159"/>
    </location>
</feature>
<feature type="chain" id="PRO_5046660130" description="Lipoprotein LpqE" evidence="2">
    <location>
        <begin position="31"/>
        <end position="223"/>
    </location>
</feature>
<reference evidence="3 4" key="1">
    <citation type="submission" date="2021-03" db="EMBL/GenBank/DDBJ databases">
        <title>Sequencing the genomes of 1000 actinobacteria strains.</title>
        <authorList>
            <person name="Klenk H.-P."/>
        </authorList>
    </citation>
    <scope>NUCLEOTIDE SEQUENCE [LARGE SCALE GENOMIC DNA]</scope>
    <source>
        <strain evidence="3 4">DSM 45516</strain>
    </source>
</reference>
<evidence type="ECO:0000313" key="3">
    <source>
        <dbReference type="EMBL" id="MBP2187787.1"/>
    </source>
</evidence>
<dbReference type="InterPro" id="IPR036182">
    <property type="entry name" value="PCuAC_sf"/>
</dbReference>
<accession>A0ABS4Q7X8</accession>
<comment type="caution">
    <text evidence="3">The sequence shown here is derived from an EMBL/GenBank/DDBJ whole genome shotgun (WGS) entry which is preliminary data.</text>
</comment>
<feature type="compositionally biased region" description="Polar residues" evidence="1">
    <location>
        <begin position="143"/>
        <end position="156"/>
    </location>
</feature>
<gene>
    <name evidence="3" type="ORF">BJ987_000688</name>
</gene>
<dbReference type="Gene3D" id="2.60.40.1890">
    <property type="entry name" value="PCu(A)C copper chaperone"/>
    <property type="match status" value="1"/>
</dbReference>
<protein>
    <recommendedName>
        <fullName evidence="5">Lipoprotein LpqE</fullName>
    </recommendedName>
</protein>
<keyword evidence="2" id="KW-0732">Signal</keyword>
<dbReference type="EMBL" id="JAGGMR010000001">
    <property type="protein sequence ID" value="MBP2187787.1"/>
    <property type="molecule type" value="Genomic_DNA"/>
</dbReference>
<feature type="signal peptide" evidence="2">
    <location>
        <begin position="1"/>
        <end position="30"/>
    </location>
</feature>
<name>A0ABS4Q7X8_9NOCA</name>
<evidence type="ECO:0000256" key="2">
    <source>
        <dbReference type="SAM" id="SignalP"/>
    </source>
</evidence>
<evidence type="ECO:0000313" key="4">
    <source>
        <dbReference type="Proteomes" id="UP001519325"/>
    </source>
</evidence>
<evidence type="ECO:0008006" key="5">
    <source>
        <dbReference type="Google" id="ProtNLM"/>
    </source>
</evidence>
<dbReference type="Pfam" id="PF04314">
    <property type="entry name" value="PCuAC"/>
    <property type="match status" value="1"/>
</dbReference>
<proteinExistence type="predicted"/>
<dbReference type="InterPro" id="IPR007410">
    <property type="entry name" value="LpqE-like"/>
</dbReference>
<organism evidence="3 4">
    <name type="scientific">Nocardia goodfellowii</name>
    <dbReference type="NCBI Taxonomy" id="882446"/>
    <lineage>
        <taxon>Bacteria</taxon>
        <taxon>Bacillati</taxon>
        <taxon>Actinomycetota</taxon>
        <taxon>Actinomycetes</taxon>
        <taxon>Mycobacteriales</taxon>
        <taxon>Nocardiaceae</taxon>
        <taxon>Nocardia</taxon>
    </lineage>
</organism>
<keyword evidence="4" id="KW-1185">Reference proteome</keyword>
<dbReference type="Proteomes" id="UP001519325">
    <property type="component" value="Unassembled WGS sequence"/>
</dbReference>
<feature type="region of interest" description="Disordered" evidence="1">
    <location>
        <begin position="204"/>
        <end position="223"/>
    </location>
</feature>